<comment type="caution">
    <text evidence="2">The sequence shown here is derived from an EMBL/GenBank/DDBJ whole genome shotgun (WGS) entry which is preliminary data.</text>
</comment>
<dbReference type="Proteomes" id="UP000779049">
    <property type="component" value="Unassembled WGS sequence"/>
</dbReference>
<protein>
    <submittedName>
        <fullName evidence="2">CYTH domain-containing protein</fullName>
    </submittedName>
</protein>
<accession>A0ABS7L5R8</accession>
<dbReference type="PANTHER" id="PTHR40114:SF1">
    <property type="entry name" value="SLR0698 PROTEIN"/>
    <property type="match status" value="1"/>
</dbReference>
<proteinExistence type="predicted"/>
<dbReference type="SMART" id="SM01118">
    <property type="entry name" value="CYTH"/>
    <property type="match status" value="1"/>
</dbReference>
<feature type="domain" description="CYTH" evidence="1">
    <location>
        <begin position="1"/>
        <end position="151"/>
    </location>
</feature>
<dbReference type="SUPFAM" id="SSF55154">
    <property type="entry name" value="CYTH-like phosphatases"/>
    <property type="match status" value="1"/>
</dbReference>
<gene>
    <name evidence="2" type="ORF">FLB61_04625</name>
</gene>
<sequence>MEIERKYTIQDLSLLPFDLEKCPYHEMEQGYLSTSPVVRIRRSDNDFILTYKSSGMMVREEYNLPLTQSSYEHLKTKIDGRLISKRRYLIPLEDGLTAELDVFQDDLAPLIIVEVEFPTKEMADVFTPPSWFGEDVTFSPLYHNSTLSQLP</sequence>
<reference evidence="2 3" key="1">
    <citation type="journal article" date="2020" name="New Microbes New Infect">
        <title>Sellimonas caecigallum sp. nov., description and genome sequence of a new member of the Sellimonas genus isolated from the cecum of feral chicken.</title>
        <authorList>
            <person name="Wongkuna S."/>
            <person name="Ghimire S."/>
            <person name="Antony L."/>
            <person name="Chankhamhaengdecha S."/>
            <person name="Janvilisri T."/>
            <person name="Scaria J."/>
        </authorList>
    </citation>
    <scope>NUCLEOTIDE SEQUENCE [LARGE SCALE GENOMIC DNA]</scope>
    <source>
        <strain evidence="2 3">SW451</strain>
    </source>
</reference>
<dbReference type="PIRSF" id="PIRSF016487">
    <property type="entry name" value="CYTH_UCP016487"/>
    <property type="match status" value="1"/>
</dbReference>
<dbReference type="EMBL" id="VIRV01000004">
    <property type="protein sequence ID" value="MBY0758383.1"/>
    <property type="molecule type" value="Genomic_DNA"/>
</dbReference>
<name>A0ABS7L5R8_9FIRM</name>
<organism evidence="2 3">
    <name type="scientific">Sellimonas caecigallum</name>
    <dbReference type="NCBI Taxonomy" id="2592333"/>
    <lineage>
        <taxon>Bacteria</taxon>
        <taxon>Bacillati</taxon>
        <taxon>Bacillota</taxon>
        <taxon>Clostridia</taxon>
        <taxon>Lachnospirales</taxon>
        <taxon>Lachnospiraceae</taxon>
        <taxon>Sellimonas</taxon>
    </lineage>
</organism>
<keyword evidence="3" id="KW-1185">Reference proteome</keyword>
<dbReference type="PROSITE" id="PS51707">
    <property type="entry name" value="CYTH"/>
    <property type="match status" value="1"/>
</dbReference>
<dbReference type="CDD" id="cd07761">
    <property type="entry name" value="CYTH-like_CthTTM-like"/>
    <property type="match status" value="1"/>
</dbReference>
<dbReference type="InterPro" id="IPR012042">
    <property type="entry name" value="NeuTTM/CthTTM-like"/>
</dbReference>
<dbReference type="RefSeq" id="WP_087210872.1">
    <property type="nucleotide sequence ID" value="NZ_CP173660.1"/>
</dbReference>
<dbReference type="Gene3D" id="2.40.320.10">
    <property type="entry name" value="Hypothetical Protein Pfu-838710-001"/>
    <property type="match status" value="1"/>
</dbReference>
<evidence type="ECO:0000313" key="2">
    <source>
        <dbReference type="EMBL" id="MBY0758383.1"/>
    </source>
</evidence>
<dbReference type="InterPro" id="IPR023577">
    <property type="entry name" value="CYTH_domain"/>
</dbReference>
<evidence type="ECO:0000259" key="1">
    <source>
        <dbReference type="PROSITE" id="PS51707"/>
    </source>
</evidence>
<dbReference type="InterPro" id="IPR033469">
    <property type="entry name" value="CYTH-like_dom_sf"/>
</dbReference>
<evidence type="ECO:0000313" key="3">
    <source>
        <dbReference type="Proteomes" id="UP000779049"/>
    </source>
</evidence>
<dbReference type="PANTHER" id="PTHR40114">
    <property type="entry name" value="SLR0698 PROTEIN"/>
    <property type="match status" value="1"/>
</dbReference>